<protein>
    <submittedName>
        <fullName evidence="2">Uncharacterized protein</fullName>
    </submittedName>
</protein>
<proteinExistence type="predicted"/>
<dbReference type="Proteomes" id="UP000076761">
    <property type="component" value="Unassembled WGS sequence"/>
</dbReference>
<evidence type="ECO:0000256" key="1">
    <source>
        <dbReference type="SAM" id="MobiDB-lite"/>
    </source>
</evidence>
<sequence>MLSYGLQPSRRTYSKSDVNRPLEGYKLPSAHPLSSPLLFPPFPSSLSPFLLYPSPSFFAESIFTSSRFSVQMTMQFDRRPLRKNVYGAGRGVYTRQVQRYIRIRSGSSPSEIAGGHGGSASIVGGTGETTRSQAFKTSHRINCPGARPDYGSEQ</sequence>
<organism evidence="2 3">
    <name type="scientific">Neolentinus lepideus HHB14362 ss-1</name>
    <dbReference type="NCBI Taxonomy" id="1314782"/>
    <lineage>
        <taxon>Eukaryota</taxon>
        <taxon>Fungi</taxon>
        <taxon>Dikarya</taxon>
        <taxon>Basidiomycota</taxon>
        <taxon>Agaricomycotina</taxon>
        <taxon>Agaricomycetes</taxon>
        <taxon>Gloeophyllales</taxon>
        <taxon>Gloeophyllaceae</taxon>
        <taxon>Neolentinus</taxon>
    </lineage>
</organism>
<evidence type="ECO:0000313" key="2">
    <source>
        <dbReference type="EMBL" id="KZT27645.1"/>
    </source>
</evidence>
<feature type="region of interest" description="Disordered" evidence="1">
    <location>
        <begin position="107"/>
        <end position="154"/>
    </location>
</feature>
<evidence type="ECO:0000313" key="3">
    <source>
        <dbReference type="Proteomes" id="UP000076761"/>
    </source>
</evidence>
<gene>
    <name evidence="2" type="ORF">NEOLEDRAFT_1130681</name>
</gene>
<reference evidence="2 3" key="1">
    <citation type="journal article" date="2016" name="Mol. Biol. Evol.">
        <title>Comparative Genomics of Early-Diverging Mushroom-Forming Fungi Provides Insights into the Origins of Lignocellulose Decay Capabilities.</title>
        <authorList>
            <person name="Nagy L.G."/>
            <person name="Riley R."/>
            <person name="Tritt A."/>
            <person name="Adam C."/>
            <person name="Daum C."/>
            <person name="Floudas D."/>
            <person name="Sun H."/>
            <person name="Yadav J.S."/>
            <person name="Pangilinan J."/>
            <person name="Larsson K.H."/>
            <person name="Matsuura K."/>
            <person name="Barry K."/>
            <person name="Labutti K."/>
            <person name="Kuo R."/>
            <person name="Ohm R.A."/>
            <person name="Bhattacharya S.S."/>
            <person name="Shirouzu T."/>
            <person name="Yoshinaga Y."/>
            <person name="Martin F.M."/>
            <person name="Grigoriev I.V."/>
            <person name="Hibbett D.S."/>
        </authorList>
    </citation>
    <scope>NUCLEOTIDE SEQUENCE [LARGE SCALE GENOMIC DNA]</scope>
    <source>
        <strain evidence="2 3">HHB14362 ss-1</strain>
    </source>
</reference>
<keyword evidence="3" id="KW-1185">Reference proteome</keyword>
<name>A0A165U4V3_9AGAM</name>
<accession>A0A165U4V3</accession>
<dbReference type="EMBL" id="KV425561">
    <property type="protein sequence ID" value="KZT27645.1"/>
    <property type="molecule type" value="Genomic_DNA"/>
</dbReference>
<dbReference type="AlphaFoldDB" id="A0A165U4V3"/>
<dbReference type="InParanoid" id="A0A165U4V3"/>